<dbReference type="EMBL" id="RAWE01000079">
    <property type="protein sequence ID" value="RKH01073.1"/>
    <property type="molecule type" value="Genomic_DNA"/>
</dbReference>
<protein>
    <recommendedName>
        <fullName evidence="2">Immunity MXAN-0049 protein domain-containing protein</fullName>
    </recommendedName>
</protein>
<feature type="compositionally biased region" description="Low complexity" evidence="1">
    <location>
        <begin position="26"/>
        <end position="48"/>
    </location>
</feature>
<dbReference type="AlphaFoldDB" id="A0A3A8JYR8"/>
<sequence>MFRRLTNALRRLWHRPSESSPPDRQSPASGSEPAAAAPRRSRASVAEEPSPQARHGTSRPRRPAVRIVAHGATPHGSNRKTARRGSVTPTRFYDLHDDFRAPGRWEPGDPLDRKDKVVGDVWTFTAGRPVDPPGPLHIPNELKAAPLDFSLAGAGLTPVVHPRVAAVFARMAPEDVQLIPVRIEGQREPYFLVVATRLIRCVDEAACLEIHHYGPGDGIPARVGQYRSVRGLRIDPNQVGRARVFRPWGWPVTLVVSEAVKEALEKEGVTGARFTPVTDTRH</sequence>
<feature type="domain" description="Immunity MXAN-0049 protein" evidence="2">
    <location>
        <begin position="183"/>
        <end position="278"/>
    </location>
</feature>
<dbReference type="Proteomes" id="UP000268313">
    <property type="component" value="Unassembled WGS sequence"/>
</dbReference>
<dbReference type="InterPro" id="IPR012433">
    <property type="entry name" value="Imm11"/>
</dbReference>
<dbReference type="Pfam" id="PF07791">
    <property type="entry name" value="Imm11"/>
    <property type="match status" value="1"/>
</dbReference>
<feature type="region of interest" description="Disordered" evidence="1">
    <location>
        <begin position="1"/>
        <end position="89"/>
    </location>
</feature>
<reference evidence="4" key="1">
    <citation type="submission" date="2018-09" db="EMBL/GenBank/DDBJ databases">
        <authorList>
            <person name="Livingstone P.G."/>
            <person name="Whitworth D.E."/>
        </authorList>
    </citation>
    <scope>NUCLEOTIDE SEQUENCE [LARGE SCALE GENOMIC DNA]</scope>
    <source>
        <strain evidence="4">CA043D</strain>
    </source>
</reference>
<keyword evidence="4" id="KW-1185">Reference proteome</keyword>
<evidence type="ECO:0000313" key="4">
    <source>
        <dbReference type="Proteomes" id="UP000268313"/>
    </source>
</evidence>
<name>A0A3A8JYR8_9BACT</name>
<evidence type="ECO:0000256" key="1">
    <source>
        <dbReference type="SAM" id="MobiDB-lite"/>
    </source>
</evidence>
<gene>
    <name evidence="3" type="ORF">D7X32_21465</name>
</gene>
<accession>A0A3A8JYR8</accession>
<dbReference type="OrthoDB" id="5509251at2"/>
<evidence type="ECO:0000313" key="3">
    <source>
        <dbReference type="EMBL" id="RKH01073.1"/>
    </source>
</evidence>
<organism evidence="3 4">
    <name type="scientific">Corallococcus carmarthensis</name>
    <dbReference type="NCBI Taxonomy" id="2316728"/>
    <lineage>
        <taxon>Bacteria</taxon>
        <taxon>Pseudomonadati</taxon>
        <taxon>Myxococcota</taxon>
        <taxon>Myxococcia</taxon>
        <taxon>Myxococcales</taxon>
        <taxon>Cystobacterineae</taxon>
        <taxon>Myxococcaceae</taxon>
        <taxon>Corallococcus</taxon>
    </lineage>
</organism>
<dbReference type="RefSeq" id="WP_120604432.1">
    <property type="nucleotide sequence ID" value="NZ_RAWE01000079.1"/>
</dbReference>
<evidence type="ECO:0000259" key="2">
    <source>
        <dbReference type="Pfam" id="PF07791"/>
    </source>
</evidence>
<proteinExistence type="predicted"/>
<comment type="caution">
    <text evidence="3">The sequence shown here is derived from an EMBL/GenBank/DDBJ whole genome shotgun (WGS) entry which is preliminary data.</text>
</comment>